<dbReference type="EMBL" id="FNFO01000003">
    <property type="protein sequence ID" value="SDK67214.1"/>
    <property type="molecule type" value="Genomic_DNA"/>
</dbReference>
<feature type="signal peptide" evidence="1">
    <location>
        <begin position="1"/>
        <end position="25"/>
    </location>
</feature>
<keyword evidence="3" id="KW-1185">Reference proteome</keyword>
<name>A0A1G9DTN7_9BACT</name>
<evidence type="ECO:0000313" key="3">
    <source>
        <dbReference type="Proteomes" id="UP000198510"/>
    </source>
</evidence>
<dbReference type="STRING" id="1075417.SAMN05421823_103245"/>
<evidence type="ECO:0000313" key="2">
    <source>
        <dbReference type="EMBL" id="SDK67214.1"/>
    </source>
</evidence>
<feature type="chain" id="PRO_5011661231" description="Carboxypeptidase regulatory-like domain-containing protein" evidence="1">
    <location>
        <begin position="26"/>
        <end position="169"/>
    </location>
</feature>
<reference evidence="2 3" key="1">
    <citation type="submission" date="2016-10" db="EMBL/GenBank/DDBJ databases">
        <authorList>
            <person name="de Groot N.N."/>
        </authorList>
    </citation>
    <scope>NUCLEOTIDE SEQUENCE [LARGE SCALE GENOMIC DNA]</scope>
    <source>
        <strain evidence="2 3">DSM 25186</strain>
    </source>
</reference>
<keyword evidence="1" id="KW-0732">Signal</keyword>
<evidence type="ECO:0000256" key="1">
    <source>
        <dbReference type="SAM" id="SignalP"/>
    </source>
</evidence>
<gene>
    <name evidence="2" type="ORF">SAMN05421823_103245</name>
</gene>
<accession>A0A1G9DTN7</accession>
<dbReference type="AlphaFoldDB" id="A0A1G9DTN7"/>
<organism evidence="2 3">
    <name type="scientific">Catalinimonas alkaloidigena</name>
    <dbReference type="NCBI Taxonomy" id="1075417"/>
    <lineage>
        <taxon>Bacteria</taxon>
        <taxon>Pseudomonadati</taxon>
        <taxon>Bacteroidota</taxon>
        <taxon>Cytophagia</taxon>
        <taxon>Cytophagales</taxon>
        <taxon>Catalimonadaceae</taxon>
        <taxon>Catalinimonas</taxon>
    </lineage>
</organism>
<dbReference type="RefSeq" id="WP_176955932.1">
    <property type="nucleotide sequence ID" value="NZ_FNFO01000003.1"/>
</dbReference>
<evidence type="ECO:0008006" key="4">
    <source>
        <dbReference type="Google" id="ProtNLM"/>
    </source>
</evidence>
<sequence>MNLSTLFSRKTSWAALLIVFFLCTAEECTSAQDDVPVGCSEPLQQGLRGVVTFKSGNLMPGPDLDPRAAAGQPVVREVYIFPLTKLSEAFATEAPFYDSLATEPIAVAQSDSTGCFQVRLPAGHYSVFVREKDRYYANGFDGDGYIFPVDIEEDEVTDISFDIDYEAAY</sequence>
<proteinExistence type="predicted"/>
<protein>
    <recommendedName>
        <fullName evidence="4">Carboxypeptidase regulatory-like domain-containing protein</fullName>
    </recommendedName>
</protein>
<dbReference type="Proteomes" id="UP000198510">
    <property type="component" value="Unassembled WGS sequence"/>
</dbReference>